<dbReference type="STRING" id="1192034.CAP_2944"/>
<dbReference type="Proteomes" id="UP000019678">
    <property type="component" value="Unassembled WGS sequence"/>
</dbReference>
<dbReference type="eggNOG" id="ENOG50333S2">
    <property type="taxonomic scope" value="Bacteria"/>
</dbReference>
<gene>
    <name evidence="3" type="ORF">CAP_2944</name>
</gene>
<feature type="compositionally biased region" description="Low complexity" evidence="1">
    <location>
        <begin position="159"/>
        <end position="178"/>
    </location>
</feature>
<organism evidence="3 4">
    <name type="scientific">Chondromyces apiculatus DSM 436</name>
    <dbReference type="NCBI Taxonomy" id="1192034"/>
    <lineage>
        <taxon>Bacteria</taxon>
        <taxon>Pseudomonadati</taxon>
        <taxon>Myxococcota</taxon>
        <taxon>Polyangia</taxon>
        <taxon>Polyangiales</taxon>
        <taxon>Polyangiaceae</taxon>
        <taxon>Chondromyces</taxon>
    </lineage>
</organism>
<reference evidence="3 4" key="1">
    <citation type="submission" date="2013-05" db="EMBL/GenBank/DDBJ databases">
        <title>Genome assembly of Chondromyces apiculatus DSM 436.</title>
        <authorList>
            <person name="Sharma G."/>
            <person name="Khatri I."/>
            <person name="Kaur C."/>
            <person name="Mayilraj S."/>
            <person name="Subramanian S."/>
        </authorList>
    </citation>
    <scope>NUCLEOTIDE SEQUENCE [LARGE SCALE GENOMIC DNA]</scope>
    <source>
        <strain evidence="3 4">DSM 436</strain>
    </source>
</reference>
<dbReference type="NCBIfam" id="TIGR03901">
    <property type="entry name" value="MYXO-CTERM"/>
    <property type="match status" value="1"/>
</dbReference>
<feature type="region of interest" description="Disordered" evidence="1">
    <location>
        <begin position="211"/>
        <end position="243"/>
    </location>
</feature>
<keyword evidence="2" id="KW-0732">Signal</keyword>
<evidence type="ECO:0000313" key="3">
    <source>
        <dbReference type="EMBL" id="EYF05654.1"/>
    </source>
</evidence>
<evidence type="ECO:0000313" key="4">
    <source>
        <dbReference type="Proteomes" id="UP000019678"/>
    </source>
</evidence>
<dbReference type="EMBL" id="ASRX01000021">
    <property type="protein sequence ID" value="EYF05654.1"/>
    <property type="molecule type" value="Genomic_DNA"/>
</dbReference>
<dbReference type="InterPro" id="IPR024038">
    <property type="entry name" value="MYXO-CTERM"/>
</dbReference>
<comment type="caution">
    <text evidence="3">The sequence shown here is derived from an EMBL/GenBank/DDBJ whole genome shotgun (WGS) entry which is preliminary data.</text>
</comment>
<evidence type="ECO:0000256" key="2">
    <source>
        <dbReference type="SAM" id="SignalP"/>
    </source>
</evidence>
<proteinExistence type="predicted"/>
<protein>
    <recommendedName>
        <fullName evidence="5">Tissue inhibitor of metalloproteinase</fullName>
    </recommendedName>
</protein>
<accession>A0A017T8U9</accession>
<feature type="region of interest" description="Disordered" evidence="1">
    <location>
        <begin position="159"/>
        <end position="180"/>
    </location>
</feature>
<dbReference type="RefSeq" id="WP_044241324.1">
    <property type="nucleotide sequence ID" value="NZ_ASRX01000021.1"/>
</dbReference>
<dbReference type="Gene3D" id="2.40.50.120">
    <property type="match status" value="1"/>
</dbReference>
<name>A0A017T8U9_9BACT</name>
<evidence type="ECO:0008006" key="5">
    <source>
        <dbReference type="Google" id="ProtNLM"/>
    </source>
</evidence>
<dbReference type="AlphaFoldDB" id="A0A017T8U9"/>
<dbReference type="OrthoDB" id="3483420at2"/>
<feature type="signal peptide" evidence="2">
    <location>
        <begin position="1"/>
        <end position="23"/>
    </location>
</feature>
<feature type="chain" id="PRO_5001496990" description="Tissue inhibitor of metalloproteinase" evidence="2">
    <location>
        <begin position="24"/>
        <end position="243"/>
    </location>
</feature>
<keyword evidence="4" id="KW-1185">Reference proteome</keyword>
<dbReference type="SUPFAM" id="SSF50242">
    <property type="entry name" value="TIMP-like"/>
    <property type="match status" value="1"/>
</dbReference>
<evidence type="ECO:0000256" key="1">
    <source>
        <dbReference type="SAM" id="MobiDB-lite"/>
    </source>
</evidence>
<sequence>MRTLAVLLLAALLTLSLPGRAHACSCGERPPVAEALAQAVHVFTGKITALAPASNDPYAPLLATFTVTKVWKGAVTERFEVSTDATDAMCGLRFKEGQEWLLYTDRYREGVTSASLCTRSKLLGEASKEDLPQLGAGSAPVARLPLPAPAASSVTASSTASAASSSPPSASTPSGSAAKPGGCTCALTPAASPSWGIPALLATAALLLRRRQSRSRRTDHPRRALRGPLSHLDPATGRRPRRH</sequence>
<dbReference type="InterPro" id="IPR008993">
    <property type="entry name" value="TIMP-like_OB-fold"/>
</dbReference>